<proteinExistence type="predicted"/>
<reference evidence="2" key="1">
    <citation type="submission" date="2021-02" db="EMBL/GenBank/DDBJ databases">
        <authorList>
            <person name="Nowell W R."/>
        </authorList>
    </citation>
    <scope>NUCLEOTIDE SEQUENCE</scope>
</reference>
<feature type="non-terminal residue" evidence="2">
    <location>
        <position position="1"/>
    </location>
</feature>
<dbReference type="Proteomes" id="UP000682733">
    <property type="component" value="Unassembled WGS sequence"/>
</dbReference>
<evidence type="ECO:0000313" key="2">
    <source>
        <dbReference type="EMBL" id="CAF3667868.1"/>
    </source>
</evidence>
<sequence>MSTFKAFPTTPEPSATAQVIPGVRKYTFPTTSEPSVAAQVIPGVRKY</sequence>
<dbReference type="AlphaFoldDB" id="A0A8S2HPZ5"/>
<dbReference type="EMBL" id="CAJOBA010003022">
    <property type="protein sequence ID" value="CAF3667868.1"/>
    <property type="molecule type" value="Genomic_DNA"/>
</dbReference>
<evidence type="ECO:0000313" key="1">
    <source>
        <dbReference type="EMBL" id="CAF0884782.1"/>
    </source>
</evidence>
<dbReference type="Proteomes" id="UP000677228">
    <property type="component" value="Unassembled WGS sequence"/>
</dbReference>
<dbReference type="EMBL" id="CAJNOK010003021">
    <property type="protein sequence ID" value="CAF0884782.1"/>
    <property type="molecule type" value="Genomic_DNA"/>
</dbReference>
<gene>
    <name evidence="1" type="ORF">OVA965_LOCUS8811</name>
    <name evidence="2" type="ORF">TMI583_LOCUS8807</name>
</gene>
<comment type="caution">
    <text evidence="2">The sequence shown here is derived from an EMBL/GenBank/DDBJ whole genome shotgun (WGS) entry which is preliminary data.</text>
</comment>
<name>A0A8S2HPZ5_9BILA</name>
<organism evidence="2 3">
    <name type="scientific">Didymodactylos carnosus</name>
    <dbReference type="NCBI Taxonomy" id="1234261"/>
    <lineage>
        <taxon>Eukaryota</taxon>
        <taxon>Metazoa</taxon>
        <taxon>Spiralia</taxon>
        <taxon>Gnathifera</taxon>
        <taxon>Rotifera</taxon>
        <taxon>Eurotatoria</taxon>
        <taxon>Bdelloidea</taxon>
        <taxon>Philodinida</taxon>
        <taxon>Philodinidae</taxon>
        <taxon>Didymodactylos</taxon>
    </lineage>
</organism>
<evidence type="ECO:0000313" key="3">
    <source>
        <dbReference type="Proteomes" id="UP000682733"/>
    </source>
</evidence>
<protein>
    <submittedName>
        <fullName evidence="2">Uncharacterized protein</fullName>
    </submittedName>
</protein>
<accession>A0A8S2HPZ5</accession>